<evidence type="ECO:0000313" key="3">
    <source>
        <dbReference type="EMBL" id="MBB4004161.1"/>
    </source>
</evidence>
<name>A0A7W6HF97_9HYPH</name>
<dbReference type="SUPFAM" id="SSF159888">
    <property type="entry name" value="YdhG-like"/>
    <property type="match status" value="1"/>
</dbReference>
<proteinExistence type="predicted"/>
<dbReference type="InterPro" id="IPR014922">
    <property type="entry name" value="YdhG-like"/>
</dbReference>
<feature type="domain" description="YdhG-like" evidence="2">
    <location>
        <begin position="38"/>
        <end position="129"/>
    </location>
</feature>
<dbReference type="Pfam" id="PF08818">
    <property type="entry name" value="DUF1801"/>
    <property type="match status" value="1"/>
</dbReference>
<comment type="caution">
    <text evidence="3">The sequence shown here is derived from an EMBL/GenBank/DDBJ whole genome shotgun (WGS) entry which is preliminary data.</text>
</comment>
<reference evidence="3 4" key="1">
    <citation type="submission" date="2020-08" db="EMBL/GenBank/DDBJ databases">
        <title>Genomic Encyclopedia of Type Strains, Phase IV (KMG-IV): sequencing the most valuable type-strain genomes for metagenomic binning, comparative biology and taxonomic classification.</title>
        <authorList>
            <person name="Goeker M."/>
        </authorList>
    </citation>
    <scope>NUCLEOTIDE SEQUENCE [LARGE SCALE GENOMIC DNA]</scope>
    <source>
        <strain evidence="3 4">DSM 103570</strain>
    </source>
</reference>
<sequence>MIQTPPKLLSSGNPQIPKGDGNEPVQAYIAAMPGWKSDLGRRLDRIVETAFPAVRKAVKWNTPLYGKEDGWFFAMYCYKNHVQLTFMQGASLDPVPPVASKVAGTRYVKIREGDELDEAQIADWLRQAVRLPGVRL</sequence>
<protein>
    <recommendedName>
        <fullName evidence="2">YdhG-like domain-containing protein</fullName>
    </recommendedName>
</protein>
<feature type="region of interest" description="Disordered" evidence="1">
    <location>
        <begin position="1"/>
        <end position="23"/>
    </location>
</feature>
<keyword evidence="4" id="KW-1185">Reference proteome</keyword>
<gene>
    <name evidence="3" type="ORF">GGR03_003249</name>
</gene>
<dbReference type="Gene3D" id="3.90.1150.200">
    <property type="match status" value="1"/>
</dbReference>
<dbReference type="AlphaFoldDB" id="A0A7W6HF97"/>
<dbReference type="Proteomes" id="UP000588647">
    <property type="component" value="Unassembled WGS sequence"/>
</dbReference>
<dbReference type="EMBL" id="JACIEM010000004">
    <property type="protein sequence ID" value="MBB4004161.1"/>
    <property type="molecule type" value="Genomic_DNA"/>
</dbReference>
<evidence type="ECO:0000259" key="2">
    <source>
        <dbReference type="Pfam" id="PF08818"/>
    </source>
</evidence>
<evidence type="ECO:0000256" key="1">
    <source>
        <dbReference type="SAM" id="MobiDB-lite"/>
    </source>
</evidence>
<dbReference type="RefSeq" id="WP_183209761.1">
    <property type="nucleotide sequence ID" value="NZ_JAAAMM010000004.1"/>
</dbReference>
<evidence type="ECO:0000313" key="4">
    <source>
        <dbReference type="Proteomes" id="UP000588647"/>
    </source>
</evidence>
<organism evidence="3 4">
    <name type="scientific">Aurantimonas endophytica</name>
    <dbReference type="NCBI Taxonomy" id="1522175"/>
    <lineage>
        <taxon>Bacteria</taxon>
        <taxon>Pseudomonadati</taxon>
        <taxon>Pseudomonadota</taxon>
        <taxon>Alphaproteobacteria</taxon>
        <taxon>Hyphomicrobiales</taxon>
        <taxon>Aurantimonadaceae</taxon>
        <taxon>Aurantimonas</taxon>
    </lineage>
</organism>
<accession>A0A7W6HF97</accession>